<proteinExistence type="predicted"/>
<dbReference type="Proteomes" id="UP000077405">
    <property type="component" value="Chromosome"/>
</dbReference>
<dbReference type="InterPro" id="IPR007349">
    <property type="entry name" value="DUF418"/>
</dbReference>
<dbReference type="EMBL" id="CP015285">
    <property type="protein sequence ID" value="ANC92110.1"/>
    <property type="molecule type" value="Genomic_DNA"/>
</dbReference>
<dbReference type="InterPro" id="IPR052529">
    <property type="entry name" value="Bact_Transport_Assoc"/>
</dbReference>
<feature type="domain" description="DUF418" evidence="2">
    <location>
        <begin position="232"/>
        <end position="391"/>
    </location>
</feature>
<evidence type="ECO:0000313" key="3">
    <source>
        <dbReference type="EMBL" id="ANC92110.1"/>
    </source>
</evidence>
<dbReference type="RefSeq" id="WP_063635175.1">
    <property type="nucleotide sequence ID" value="NZ_CP015285.1"/>
</dbReference>
<gene>
    <name evidence="3" type="ORF">A6A40_09455</name>
</gene>
<feature type="transmembrane region" description="Helical" evidence="1">
    <location>
        <begin position="325"/>
        <end position="344"/>
    </location>
</feature>
<organism evidence="3 4">
    <name type="scientific">Azospirillum humicireducens</name>
    <dbReference type="NCBI Taxonomy" id="1226968"/>
    <lineage>
        <taxon>Bacteria</taxon>
        <taxon>Pseudomonadati</taxon>
        <taxon>Pseudomonadota</taxon>
        <taxon>Alphaproteobacteria</taxon>
        <taxon>Rhodospirillales</taxon>
        <taxon>Azospirillaceae</taxon>
        <taxon>Azospirillum</taxon>
    </lineage>
</organism>
<reference evidence="3 4" key="1">
    <citation type="journal article" date="2013" name="Int. J. Syst. Evol. Microbiol.">
        <title>Azospirillum humicireducens sp. nov., a nitrogen-fixing bacterium isolated from a microbial fuel cell.</title>
        <authorList>
            <person name="Zhou S."/>
            <person name="Han L."/>
            <person name="Wang Y."/>
            <person name="Yang G."/>
            <person name="Zhuang L."/>
            <person name="Hu P."/>
        </authorList>
    </citation>
    <scope>NUCLEOTIDE SEQUENCE [LARGE SCALE GENOMIC DNA]</scope>
    <source>
        <strain evidence="3 4">SgZ-5</strain>
    </source>
</reference>
<protein>
    <submittedName>
        <fullName evidence="3">DUF418 domain-containing protein</fullName>
    </submittedName>
</protein>
<dbReference type="AlphaFoldDB" id="A0A160JGN2"/>
<name>A0A160JGN2_9PROT</name>
<keyword evidence="4" id="KW-1185">Reference proteome</keyword>
<feature type="transmembrane region" description="Helical" evidence="1">
    <location>
        <begin position="281"/>
        <end position="305"/>
    </location>
</feature>
<dbReference type="PANTHER" id="PTHR30590">
    <property type="entry name" value="INNER MEMBRANE PROTEIN"/>
    <property type="match status" value="1"/>
</dbReference>
<feature type="transmembrane region" description="Helical" evidence="1">
    <location>
        <begin position="350"/>
        <end position="369"/>
    </location>
</feature>
<keyword evidence="1" id="KW-0812">Transmembrane</keyword>
<feature type="transmembrane region" description="Helical" evidence="1">
    <location>
        <begin position="150"/>
        <end position="172"/>
    </location>
</feature>
<dbReference type="PANTHER" id="PTHR30590:SF2">
    <property type="entry name" value="INNER MEMBRANE PROTEIN"/>
    <property type="match status" value="1"/>
</dbReference>
<evidence type="ECO:0000313" key="4">
    <source>
        <dbReference type="Proteomes" id="UP000077405"/>
    </source>
</evidence>
<dbReference type="KEGG" id="ahu:A6A40_09455"/>
<accession>A0A160JGN2</accession>
<keyword evidence="1" id="KW-1133">Transmembrane helix</keyword>
<feature type="transmembrane region" description="Helical" evidence="1">
    <location>
        <begin position="251"/>
        <end position="269"/>
    </location>
</feature>
<keyword evidence="1" id="KW-0472">Membrane</keyword>
<dbReference type="OrthoDB" id="9807744at2"/>
<dbReference type="STRING" id="1226968.A6A40_09455"/>
<evidence type="ECO:0000259" key="2">
    <source>
        <dbReference type="Pfam" id="PF04235"/>
    </source>
</evidence>
<evidence type="ECO:0000256" key="1">
    <source>
        <dbReference type="SAM" id="Phobius"/>
    </source>
</evidence>
<feature type="transmembrane region" description="Helical" evidence="1">
    <location>
        <begin position="25"/>
        <end position="52"/>
    </location>
</feature>
<sequence>MSDPVASPAVAAAHRIADVDALRGAALFGILIVNIQAFASAFYGTGVADPAFQALGDRLVRLLVSALAEMKFYLLFSFLFGYSFTLQMAAAERAGEPLAGRMLRRQAGLLVIGLAHGVLLFHGDILTIYALLGLVLLAMRGGSDFRALRIAGWLIGISGCLWLALGLLQWWAGGTIDRAAVVAEALAVQRDYRGDPLTIIVRRWNDLTQVWVALLAIQAPSALAMFLLGFVAGRRDLLRSVQRHGPLFRRILWLGLLIGLPGMLAKEWLVRSVGDAGGEAIGLGVSLLTAPMLSAAYGSAILLGFQTEGGRIVAGWLASAGRMALTNYLSQSLVCALLFTGYGAGLIGRLPPAACLGIALSLFAAQLVWSRWWLGRFAYGPVEWALRALTIARWPSWRRPTAPARS</sequence>
<feature type="transmembrane region" description="Helical" evidence="1">
    <location>
        <begin position="210"/>
        <end position="231"/>
    </location>
</feature>
<feature type="transmembrane region" description="Helical" evidence="1">
    <location>
        <begin position="110"/>
        <end position="138"/>
    </location>
</feature>
<dbReference type="Pfam" id="PF04235">
    <property type="entry name" value="DUF418"/>
    <property type="match status" value="1"/>
</dbReference>